<dbReference type="AlphaFoldDB" id="A0A0C4Y6I7"/>
<dbReference type="RefSeq" id="WP_043343172.1">
    <property type="nucleotide sequence ID" value="NZ_CP010536.1"/>
</dbReference>
<dbReference type="Pfam" id="PF01370">
    <property type="entry name" value="Epimerase"/>
    <property type="match status" value="1"/>
</dbReference>
<dbReference type="CDD" id="cd05271">
    <property type="entry name" value="NDUFA9_like_SDR_a"/>
    <property type="match status" value="1"/>
</dbReference>
<dbReference type="Gene3D" id="3.40.50.720">
    <property type="entry name" value="NAD(P)-binding Rossmann-like Domain"/>
    <property type="match status" value="1"/>
</dbReference>
<name>A0A0C4Y6I7_9BURK</name>
<proteinExistence type="predicted"/>
<keyword evidence="3" id="KW-1185">Reference proteome</keyword>
<reference evidence="2 3" key="1">
    <citation type="journal article" date="2015" name="Genome Announc.">
        <title>Complete Genome Sequence of Cupriavidus basilensis 4G11, Isolated from the Oak Ridge Field Research Center Site.</title>
        <authorList>
            <person name="Ray J."/>
            <person name="Waters R.J."/>
            <person name="Skerker J.M."/>
            <person name="Kuehl J.V."/>
            <person name="Price M.N."/>
            <person name="Huang J."/>
            <person name="Chakraborty R."/>
            <person name="Arkin A.P."/>
            <person name="Deutschbauer A."/>
        </authorList>
    </citation>
    <scope>NUCLEOTIDE SEQUENCE [LARGE SCALE GENOMIC DNA]</scope>
    <source>
        <strain evidence="2">4G11</strain>
    </source>
</reference>
<evidence type="ECO:0000313" key="2">
    <source>
        <dbReference type="EMBL" id="AJG17699.1"/>
    </source>
</evidence>
<dbReference type="OrthoDB" id="5292533at2"/>
<dbReference type="Proteomes" id="UP000031843">
    <property type="component" value="Chromosome main"/>
</dbReference>
<evidence type="ECO:0000313" key="3">
    <source>
        <dbReference type="Proteomes" id="UP000031843"/>
    </source>
</evidence>
<dbReference type="GO" id="GO:0044877">
    <property type="term" value="F:protein-containing complex binding"/>
    <property type="evidence" value="ECO:0007669"/>
    <property type="project" value="TreeGrafter"/>
</dbReference>
<dbReference type="InterPro" id="IPR036291">
    <property type="entry name" value="NAD(P)-bd_dom_sf"/>
</dbReference>
<dbReference type="KEGG" id="cbw:RR42_m0284"/>
<dbReference type="InterPro" id="IPR051207">
    <property type="entry name" value="ComplexI_NDUFA9_subunit"/>
</dbReference>
<dbReference type="InterPro" id="IPR001509">
    <property type="entry name" value="Epimerase_deHydtase"/>
</dbReference>
<accession>A0A0C4Y6I7</accession>
<dbReference type="STRING" id="68895.RR42_m0284"/>
<dbReference type="PANTHER" id="PTHR12126">
    <property type="entry name" value="NADH-UBIQUINONE OXIDOREDUCTASE 39 KDA SUBUNIT-RELATED"/>
    <property type="match status" value="1"/>
</dbReference>
<evidence type="ECO:0000259" key="1">
    <source>
        <dbReference type="Pfam" id="PF01370"/>
    </source>
</evidence>
<organism evidence="2 3">
    <name type="scientific">Cupriavidus basilensis</name>
    <dbReference type="NCBI Taxonomy" id="68895"/>
    <lineage>
        <taxon>Bacteria</taxon>
        <taxon>Pseudomonadati</taxon>
        <taxon>Pseudomonadota</taxon>
        <taxon>Betaproteobacteria</taxon>
        <taxon>Burkholderiales</taxon>
        <taxon>Burkholderiaceae</taxon>
        <taxon>Cupriavidus</taxon>
    </lineage>
</organism>
<feature type="domain" description="NAD-dependent epimerase/dehydratase" evidence="1">
    <location>
        <begin position="6"/>
        <end position="235"/>
    </location>
</feature>
<sequence>MQTSNVLVIGGAGFVGSHLVARLAGVATASATLLEPGTVVEPPLDPERIVVATRDAEHAQHLLLLPRVEVIELDVRNDAALDAAIGTLGTDGIVVNLIGILHGERAEPYGAAFAAAHVDLTRRIVESCHRTGVRRLLHMSALGADSTGPSMYLRSKGDGERVVRESALDWTIFRPSVIFGPDDHFLNLFAHMQQLAPVVPLACAHARFQPVYVQDVTQAMVNAMATRDTIGRAYDLAGPQVYTLEELVRFAGRASGHPRPVLHLPDALARVQAAILEHMPGAPVMSRDNLDSMRLDNVMRGPIAPELGLGQPVGLEVVMTDVLAGRGHESQMLGLRRSGYR</sequence>
<protein>
    <submittedName>
        <fullName evidence="2">NAD-dependent epimerase/dehydratase</fullName>
    </submittedName>
</protein>
<gene>
    <name evidence="2" type="ORF">RR42_m0284</name>
</gene>
<dbReference type="SUPFAM" id="SSF51735">
    <property type="entry name" value="NAD(P)-binding Rossmann-fold domains"/>
    <property type="match status" value="1"/>
</dbReference>
<dbReference type="PANTHER" id="PTHR12126:SF11">
    <property type="entry name" value="NADH DEHYDROGENASE [UBIQUINONE] 1 ALPHA SUBCOMPLEX SUBUNIT 9, MITOCHONDRIAL"/>
    <property type="match status" value="1"/>
</dbReference>
<dbReference type="EMBL" id="CP010536">
    <property type="protein sequence ID" value="AJG17699.1"/>
    <property type="molecule type" value="Genomic_DNA"/>
</dbReference>